<sequence length="130" mass="15216">MSDCVRHDPTVRTCTLYCQQNTAHFRRIISEPFDPDRHRQTDESVDQVHQFHTRDHHILHRHIQNVVRSGTDEFTCQNCNAACPLRGVLSVLSGQRRIQAPRNVFLERKGENCRRTGYTNCVQKWDRGFG</sequence>
<accession>A0AA48P7W7</accession>
<organism evidence="1">
    <name type="scientific">Malaco herpesvirus 4</name>
    <dbReference type="NCBI Taxonomy" id="3031800"/>
    <lineage>
        <taxon>Viruses</taxon>
        <taxon>Duplodnaviria</taxon>
        <taxon>Heunggongvirae</taxon>
        <taxon>Peploviricota</taxon>
        <taxon>Herviviricetes</taxon>
        <taxon>Herpesvirales</taxon>
        <taxon>Malacoherpesviridae</taxon>
    </lineage>
</organism>
<reference evidence="1" key="1">
    <citation type="journal article" date="2023" name="Front. Mar. Sci.">
        <title>Tracing the invertebrate herpesviruses in the global sequence datasets.</title>
        <authorList>
            <person name="Rosani U."/>
            <person name="Gaia M."/>
            <person name="Delmont T.O."/>
            <person name="Krupovic M."/>
        </authorList>
    </citation>
    <scope>NUCLEOTIDE SEQUENCE</scope>
    <source>
        <strain evidence="1">MalacoHV4/Med/2018 155</strain>
    </source>
</reference>
<protein>
    <submittedName>
        <fullName evidence="1">ORF83</fullName>
    </submittedName>
</protein>
<proteinExistence type="predicted"/>
<reference evidence="1" key="2">
    <citation type="submission" date="2023-01" db="EMBL/GenBank/DDBJ databases">
        <authorList>
            <person name="Rosani U."/>
            <person name="Delmont T.O."/>
            <person name="Gaia M."/>
            <person name="Krupovic M."/>
        </authorList>
    </citation>
    <scope>NUCLEOTIDE SEQUENCE</scope>
    <source>
        <strain evidence="1">MalacoHV4/Med/2018 155</strain>
    </source>
</reference>
<name>A0AA48P7W7_9VIRU</name>
<dbReference type="EMBL" id="BK063089">
    <property type="protein sequence ID" value="DBA11697.1"/>
    <property type="molecule type" value="Genomic_DNA"/>
</dbReference>
<evidence type="ECO:0000313" key="1">
    <source>
        <dbReference type="EMBL" id="DBA11697.1"/>
    </source>
</evidence>